<keyword evidence="3" id="KW-1185">Reference proteome</keyword>
<dbReference type="GeneID" id="22911858"/>
<keyword evidence="1" id="KW-0732">Signal</keyword>
<dbReference type="Proteomes" id="UP000019763">
    <property type="component" value="Unassembled WGS sequence"/>
</dbReference>
<dbReference type="RefSeq" id="XP_011129736.1">
    <property type="nucleotide sequence ID" value="XM_011131434.1"/>
</dbReference>
<feature type="signal peptide" evidence="1">
    <location>
        <begin position="1"/>
        <end position="17"/>
    </location>
</feature>
<reference evidence="2" key="1">
    <citation type="submission" date="2013-12" db="EMBL/GenBank/DDBJ databases">
        <authorList>
            <person name="Omoto C.K."/>
            <person name="Sibley D."/>
            <person name="Venepally P."/>
            <person name="Hadjithomas M."/>
            <person name="Karamycheva S."/>
            <person name="Brunk B."/>
            <person name="Roos D."/>
            <person name="Caler E."/>
            <person name="Lorenzi H."/>
        </authorList>
    </citation>
    <scope>NUCLEOTIDE SEQUENCE</scope>
</reference>
<dbReference type="AlphaFoldDB" id="A0A023B9E1"/>
<comment type="caution">
    <text evidence="2">The sequence shown here is derived from an EMBL/GenBank/DDBJ whole genome shotgun (WGS) entry which is preliminary data.</text>
</comment>
<protein>
    <submittedName>
        <fullName evidence="2">Transmembrane protein</fullName>
    </submittedName>
</protein>
<evidence type="ECO:0000256" key="1">
    <source>
        <dbReference type="SAM" id="SignalP"/>
    </source>
</evidence>
<keyword evidence="2" id="KW-0472">Membrane</keyword>
<proteinExistence type="predicted"/>
<keyword evidence="2" id="KW-0812">Transmembrane</keyword>
<accession>A0A023B9E1</accession>
<evidence type="ECO:0000313" key="2">
    <source>
        <dbReference type="EMBL" id="EZG72877.1"/>
    </source>
</evidence>
<sequence>MFLSLLILVEVVYSTEHVPITQESRLVLRCEDTTSGDDSNLSLCQWGCYRKCIAPFAGTGNEDIVISGVQFESCVEELPDDCRLHGSLYTPVLLDTYCIGDLGPSGGKYYKMFIPATDGIMYSDTFSPTNVLLGLYNQSSTVPTDECLSNSIYYVLAPTTDALGYTIQTDGIQFISSDDEAGYLSCPALPEWSSEQSAVTTFPVISETSYGIPLTNVSTALSISQRGMLVEDNVVVFGTPSKCRMTYPADAYLFLQGNFTMATGTFLNVATTGFIALLTNVFL</sequence>
<dbReference type="VEuPathDB" id="CryptoDB:GNI_050360"/>
<dbReference type="EMBL" id="AFNH02000386">
    <property type="protein sequence ID" value="EZG72877.1"/>
    <property type="molecule type" value="Genomic_DNA"/>
</dbReference>
<organism evidence="2 3">
    <name type="scientific">Gregarina niphandrodes</name>
    <name type="common">Septate eugregarine</name>
    <dbReference type="NCBI Taxonomy" id="110365"/>
    <lineage>
        <taxon>Eukaryota</taxon>
        <taxon>Sar</taxon>
        <taxon>Alveolata</taxon>
        <taxon>Apicomplexa</taxon>
        <taxon>Conoidasida</taxon>
        <taxon>Gregarinasina</taxon>
        <taxon>Eugregarinorida</taxon>
        <taxon>Gregarinidae</taxon>
        <taxon>Gregarina</taxon>
    </lineage>
</organism>
<evidence type="ECO:0000313" key="3">
    <source>
        <dbReference type="Proteomes" id="UP000019763"/>
    </source>
</evidence>
<name>A0A023B9E1_GRENI</name>
<feature type="chain" id="PRO_5001512077" evidence="1">
    <location>
        <begin position="18"/>
        <end position="283"/>
    </location>
</feature>
<gene>
    <name evidence="2" type="ORF">GNI_050360</name>
</gene>